<reference evidence="4 5" key="1">
    <citation type="journal article" date="2012" name="J. Bacteriol.">
        <title>Draft Genome Sequence of Mesorhizobium alhagi CCNWXJ12-2T, a Novel Salt-Resistant Species Isolated from the Desert of Northwestern China.</title>
        <authorList>
            <person name="Zhou M."/>
            <person name="Chen W."/>
            <person name="Chen H."/>
            <person name="Wei G."/>
        </authorList>
    </citation>
    <scope>NUCLEOTIDE SEQUENCE [LARGE SCALE GENOMIC DNA]</scope>
    <source>
        <strain evidence="4 5">CCNWXJ12-2</strain>
    </source>
</reference>
<dbReference type="Pfam" id="PF02604">
    <property type="entry name" value="PhdYeFM_antitox"/>
    <property type="match status" value="1"/>
</dbReference>
<dbReference type="SUPFAM" id="SSF143120">
    <property type="entry name" value="YefM-like"/>
    <property type="match status" value="1"/>
</dbReference>
<accession>H0HMW7</accession>
<comment type="function">
    <text evidence="2">Antitoxin component of a type II toxin-antitoxin (TA) system.</text>
</comment>
<gene>
    <name evidence="4" type="ORF">MAXJ12_07417</name>
</gene>
<evidence type="ECO:0000256" key="3">
    <source>
        <dbReference type="SAM" id="MobiDB-lite"/>
    </source>
</evidence>
<sequence>MMAFLDMDHTMQISVTEAKRQLTELVRRAEAGDEVVLTRHGQAAVRLVPVKVAPSHKARRALIDAVRASGAAKATAGPDAARSQDFLYDDDGLPE</sequence>
<name>H0HMW7_9HYPH</name>
<dbReference type="EMBL" id="AHAM01000049">
    <property type="protein sequence ID" value="EHK57932.1"/>
    <property type="molecule type" value="Genomic_DNA"/>
</dbReference>
<comment type="similarity">
    <text evidence="1 2">Belongs to the phD/YefM antitoxin family.</text>
</comment>
<feature type="compositionally biased region" description="Low complexity" evidence="3">
    <location>
        <begin position="72"/>
        <end position="81"/>
    </location>
</feature>
<dbReference type="NCBIfam" id="TIGR01552">
    <property type="entry name" value="phd_fam"/>
    <property type="match status" value="1"/>
</dbReference>
<proteinExistence type="inferred from homology"/>
<dbReference type="Gene3D" id="3.40.1620.10">
    <property type="entry name" value="YefM-like domain"/>
    <property type="match status" value="1"/>
</dbReference>
<organism evidence="4 5">
    <name type="scientific">Mesorhizobium alhagi CCNWXJ12-2</name>
    <dbReference type="NCBI Taxonomy" id="1107882"/>
    <lineage>
        <taxon>Bacteria</taxon>
        <taxon>Pseudomonadati</taxon>
        <taxon>Pseudomonadota</taxon>
        <taxon>Alphaproteobacteria</taxon>
        <taxon>Hyphomicrobiales</taxon>
        <taxon>Phyllobacteriaceae</taxon>
        <taxon>Allomesorhizobium</taxon>
    </lineage>
</organism>
<evidence type="ECO:0000256" key="1">
    <source>
        <dbReference type="ARBA" id="ARBA00009981"/>
    </source>
</evidence>
<dbReference type="Proteomes" id="UP000003250">
    <property type="component" value="Unassembled WGS sequence"/>
</dbReference>
<dbReference type="InterPro" id="IPR036165">
    <property type="entry name" value="YefM-like_sf"/>
</dbReference>
<feature type="region of interest" description="Disordered" evidence="3">
    <location>
        <begin position="72"/>
        <end position="95"/>
    </location>
</feature>
<evidence type="ECO:0000313" key="4">
    <source>
        <dbReference type="EMBL" id="EHK57932.1"/>
    </source>
</evidence>
<dbReference type="AlphaFoldDB" id="H0HMW7"/>
<dbReference type="InterPro" id="IPR051416">
    <property type="entry name" value="phD-YefM_TA_antitoxins"/>
</dbReference>
<dbReference type="InterPro" id="IPR006442">
    <property type="entry name" value="Antitoxin_Phd/YefM"/>
</dbReference>
<evidence type="ECO:0000313" key="5">
    <source>
        <dbReference type="Proteomes" id="UP000003250"/>
    </source>
</evidence>
<protein>
    <recommendedName>
        <fullName evidence="2">Antitoxin</fullName>
    </recommendedName>
</protein>
<dbReference type="PANTHER" id="PTHR35377:SF4">
    <property type="entry name" value="PREVENT-HOST-DEATH FAMILY PROTEIN"/>
    <property type="match status" value="1"/>
</dbReference>
<dbReference type="PANTHER" id="PTHR35377">
    <property type="entry name" value="ANTITOXIN VAPB49-RELATED-RELATED"/>
    <property type="match status" value="1"/>
</dbReference>
<evidence type="ECO:0000256" key="2">
    <source>
        <dbReference type="RuleBase" id="RU362080"/>
    </source>
</evidence>
<dbReference type="PATRIC" id="fig|1107882.3.peg.1452"/>
<keyword evidence="5" id="KW-1185">Reference proteome</keyword>